<reference evidence="2" key="1">
    <citation type="submission" date="2020-10" db="EMBL/GenBank/DDBJ databases">
        <authorList>
            <person name="Gilroy R."/>
        </authorList>
    </citation>
    <scope>NUCLEOTIDE SEQUENCE</scope>
    <source>
        <strain evidence="2">B1-8020</strain>
    </source>
</reference>
<keyword evidence="1" id="KW-0812">Transmembrane</keyword>
<protein>
    <submittedName>
        <fullName evidence="2">FeoB-associated Cys-rich membrane protein</fullName>
    </submittedName>
</protein>
<dbReference type="Pfam" id="PF12669">
    <property type="entry name" value="FeoB_associated"/>
    <property type="match status" value="1"/>
</dbReference>
<gene>
    <name evidence="2" type="ORF">IAB81_02475</name>
</gene>
<keyword evidence="1" id="KW-1133">Transmembrane helix</keyword>
<dbReference type="AlphaFoldDB" id="A0A9D9IHW3"/>
<organism evidence="2 3">
    <name type="scientific">Candidatus Merdivivens pullicola</name>
    <dbReference type="NCBI Taxonomy" id="2840872"/>
    <lineage>
        <taxon>Bacteria</taxon>
        <taxon>Pseudomonadati</taxon>
        <taxon>Bacteroidota</taxon>
        <taxon>Bacteroidia</taxon>
        <taxon>Bacteroidales</taxon>
        <taxon>Muribaculaceae</taxon>
        <taxon>Muribaculaceae incertae sedis</taxon>
        <taxon>Candidatus Merdivivens</taxon>
    </lineage>
</organism>
<sequence>MGLQEIIVILIGLATAAAIITRIVKTARGRKKGCDCCGCCDKKENCRRL</sequence>
<evidence type="ECO:0000313" key="2">
    <source>
        <dbReference type="EMBL" id="MBO8472480.1"/>
    </source>
</evidence>
<dbReference type="EMBL" id="JADIMA010000027">
    <property type="protein sequence ID" value="MBO8472480.1"/>
    <property type="molecule type" value="Genomic_DNA"/>
</dbReference>
<proteinExistence type="predicted"/>
<reference evidence="2" key="2">
    <citation type="journal article" date="2021" name="PeerJ">
        <title>Extensive microbial diversity within the chicken gut microbiome revealed by metagenomics and culture.</title>
        <authorList>
            <person name="Gilroy R."/>
            <person name="Ravi A."/>
            <person name="Getino M."/>
            <person name="Pursley I."/>
            <person name="Horton D.L."/>
            <person name="Alikhan N.F."/>
            <person name="Baker D."/>
            <person name="Gharbi K."/>
            <person name="Hall N."/>
            <person name="Watson M."/>
            <person name="Adriaenssens E.M."/>
            <person name="Foster-Nyarko E."/>
            <person name="Jarju S."/>
            <person name="Secka A."/>
            <person name="Antonio M."/>
            <person name="Oren A."/>
            <person name="Chaudhuri R.R."/>
            <person name="La Ragione R."/>
            <person name="Hildebrand F."/>
            <person name="Pallen M.J."/>
        </authorList>
    </citation>
    <scope>NUCLEOTIDE SEQUENCE</scope>
    <source>
        <strain evidence="2">B1-8020</strain>
    </source>
</reference>
<dbReference type="Proteomes" id="UP000823604">
    <property type="component" value="Unassembled WGS sequence"/>
</dbReference>
<accession>A0A9D9IHW3</accession>
<evidence type="ECO:0000256" key="1">
    <source>
        <dbReference type="SAM" id="Phobius"/>
    </source>
</evidence>
<keyword evidence="1" id="KW-0472">Membrane</keyword>
<evidence type="ECO:0000313" key="3">
    <source>
        <dbReference type="Proteomes" id="UP000823604"/>
    </source>
</evidence>
<comment type="caution">
    <text evidence="2">The sequence shown here is derived from an EMBL/GenBank/DDBJ whole genome shotgun (WGS) entry which is preliminary data.</text>
</comment>
<name>A0A9D9IHW3_9BACT</name>
<feature type="transmembrane region" description="Helical" evidence="1">
    <location>
        <begin position="6"/>
        <end position="24"/>
    </location>
</feature>